<dbReference type="Proteomes" id="UP000236161">
    <property type="component" value="Unassembled WGS sequence"/>
</dbReference>
<dbReference type="Pfam" id="PF04783">
    <property type="entry name" value="DUF630"/>
    <property type="match status" value="1"/>
</dbReference>
<feature type="region of interest" description="Disordered" evidence="2">
    <location>
        <begin position="272"/>
        <end position="331"/>
    </location>
</feature>
<dbReference type="Pfam" id="PF04782">
    <property type="entry name" value="DUF632"/>
    <property type="match status" value="1"/>
</dbReference>
<feature type="domain" description="DUF632" evidence="3">
    <location>
        <begin position="413"/>
        <end position="705"/>
    </location>
</feature>
<accession>A0A2I0A0E2</accession>
<feature type="compositionally biased region" description="Low complexity" evidence="2">
    <location>
        <begin position="81"/>
        <end position="115"/>
    </location>
</feature>
<keyword evidence="6" id="KW-1185">Reference proteome</keyword>
<protein>
    <recommendedName>
        <fullName evidence="7">DUF632 domain-containing protein</fullName>
    </recommendedName>
</protein>
<dbReference type="PANTHER" id="PTHR21450:SF2">
    <property type="entry name" value="FAMILY PROTEIN, PUTATIVE (DUF630 AND DUF632)-RELATED"/>
    <property type="match status" value="1"/>
</dbReference>
<dbReference type="STRING" id="1088818.A0A2I0A0E2"/>
<dbReference type="AlphaFoldDB" id="A0A2I0A0E2"/>
<evidence type="ECO:0000313" key="6">
    <source>
        <dbReference type="Proteomes" id="UP000236161"/>
    </source>
</evidence>
<evidence type="ECO:0008006" key="7">
    <source>
        <dbReference type="Google" id="ProtNLM"/>
    </source>
</evidence>
<evidence type="ECO:0000256" key="2">
    <source>
        <dbReference type="SAM" id="MobiDB-lite"/>
    </source>
</evidence>
<evidence type="ECO:0000259" key="3">
    <source>
        <dbReference type="Pfam" id="PF04782"/>
    </source>
</evidence>
<evidence type="ECO:0000256" key="1">
    <source>
        <dbReference type="SAM" id="Coils"/>
    </source>
</evidence>
<dbReference type="EMBL" id="KZ452042">
    <property type="protein sequence ID" value="PKA49007.1"/>
    <property type="molecule type" value="Genomic_DNA"/>
</dbReference>
<feature type="region of interest" description="Disordered" evidence="2">
    <location>
        <begin position="66"/>
        <end position="115"/>
    </location>
</feature>
<feature type="compositionally biased region" description="Acidic residues" evidence="2">
    <location>
        <begin position="292"/>
        <end position="302"/>
    </location>
</feature>
<feature type="coiled-coil region" evidence="1">
    <location>
        <begin position="761"/>
        <end position="791"/>
    </location>
</feature>
<evidence type="ECO:0000313" key="5">
    <source>
        <dbReference type="EMBL" id="PKA49007.1"/>
    </source>
</evidence>
<reference evidence="5 6" key="1">
    <citation type="journal article" date="2017" name="Nature">
        <title>The Apostasia genome and the evolution of orchids.</title>
        <authorList>
            <person name="Zhang G.Q."/>
            <person name="Liu K.W."/>
            <person name="Li Z."/>
            <person name="Lohaus R."/>
            <person name="Hsiao Y.Y."/>
            <person name="Niu S.C."/>
            <person name="Wang J.Y."/>
            <person name="Lin Y.C."/>
            <person name="Xu Q."/>
            <person name="Chen L.J."/>
            <person name="Yoshida K."/>
            <person name="Fujiwara S."/>
            <person name="Wang Z.W."/>
            <person name="Zhang Y.Q."/>
            <person name="Mitsuda N."/>
            <person name="Wang M."/>
            <person name="Liu G.H."/>
            <person name="Pecoraro L."/>
            <person name="Huang H.X."/>
            <person name="Xiao X.J."/>
            <person name="Lin M."/>
            <person name="Wu X.Y."/>
            <person name="Wu W.L."/>
            <person name="Chen Y.Y."/>
            <person name="Chang S.B."/>
            <person name="Sakamoto S."/>
            <person name="Ohme-Takagi M."/>
            <person name="Yagi M."/>
            <person name="Zeng S.J."/>
            <person name="Shen C.Y."/>
            <person name="Yeh C.M."/>
            <person name="Luo Y.B."/>
            <person name="Tsai W.C."/>
            <person name="Van de Peer Y."/>
            <person name="Liu Z.J."/>
        </authorList>
    </citation>
    <scope>NUCLEOTIDE SEQUENCE [LARGE SCALE GENOMIC DNA]</scope>
    <source>
        <strain evidence="6">cv. Shenzhen</strain>
        <tissue evidence="5">Stem</tissue>
    </source>
</reference>
<gene>
    <name evidence="5" type="ORF">AXF42_Ash019545</name>
</gene>
<name>A0A2I0A0E2_9ASPA</name>
<feature type="region of interest" description="Disordered" evidence="2">
    <location>
        <begin position="219"/>
        <end position="255"/>
    </location>
</feature>
<dbReference type="InterPro" id="IPR006867">
    <property type="entry name" value="DUF632"/>
</dbReference>
<feature type="domain" description="DUF630" evidence="4">
    <location>
        <begin position="1"/>
        <end position="59"/>
    </location>
</feature>
<dbReference type="PANTHER" id="PTHR21450">
    <property type="entry name" value="PROTEIN ALTERED PHOSPHATE STARVATION RESPONSE 1"/>
    <property type="match status" value="1"/>
</dbReference>
<evidence type="ECO:0000259" key="4">
    <source>
        <dbReference type="Pfam" id="PF04783"/>
    </source>
</evidence>
<dbReference type="InterPro" id="IPR006868">
    <property type="entry name" value="DUF630"/>
</dbReference>
<keyword evidence="1" id="KW-0175">Coiled coil</keyword>
<dbReference type="OrthoDB" id="1925648at2759"/>
<sequence>MGCANSKTEDLPLVVLCRERRELIRAAADHRYVLAAAHAAYFRALDRVGDALHRFAGEELVVAPDSPILTLPPSEGKPPRSKSSGSSARKADSVSEAVVSFPPSPSSSTVSPFSGSHLKDECHHLHRASGSDVEESFDRRNGGGGSGEGWNSFPHSMPFPAFPHANYYYMKSAPLIASTVYQDPYGEQWTDSQSQRFAYSYGYGYPSFANGGSYYYEPPGMSRRDEGPVAAASEDQRTSSPPPPPPPQGSSWDFFNPFDSYEQMLNGHVKSRSGLGSVASSPNSSEVREQEGIPELEEETEQESVKGARSKNFGEKRVLEDDSERFNSSVGSSEAVTIPHVDENSFTAMSNEEEISGVLGEGNLKNGGVEGVHVRKEGISFTETATTGVMLEDSGQKKAKDAALSIHRTRDVIEAVKEMTDQFKSAACCGEEVSKLLEVGKMRYRPRIKIFRGATLLKTREISCTEFEKYIAMKSCNLSSTLEQLYMWEKKLYKEVKDEEKLRVFYDREYSRLKALDDRGAEPNKIDSTRSAINKLITKISMTIKSVDAISRRIHKLRDEELQPQLIELIHGLIRMWRSMLDCHQKQFQAIVEAKSQKLLCRSIPQQNSATKATIDLELELMNWCSCFSNWVRAQKAYIESLNQWLMKWLLQEQEETTDGVVPFSPGRVGAPAVFVISNDWHHVVERMSEDEVLSKMHLFATNLHKLWESQDEEQQQKLKAEYLTNDFTRMLNALNGNPDAAGKIMKSSSNDPMEINVGPTMSLDQMRRRLEEERRKHEEAVKQIQEVASSSLRTGLIPIIEALENYTSETLKGYSEVRLLNNAEIT</sequence>
<organism evidence="5 6">
    <name type="scientific">Apostasia shenzhenica</name>
    <dbReference type="NCBI Taxonomy" id="1088818"/>
    <lineage>
        <taxon>Eukaryota</taxon>
        <taxon>Viridiplantae</taxon>
        <taxon>Streptophyta</taxon>
        <taxon>Embryophyta</taxon>
        <taxon>Tracheophyta</taxon>
        <taxon>Spermatophyta</taxon>
        <taxon>Magnoliopsida</taxon>
        <taxon>Liliopsida</taxon>
        <taxon>Asparagales</taxon>
        <taxon>Orchidaceae</taxon>
        <taxon>Apostasioideae</taxon>
        <taxon>Apostasia</taxon>
    </lineage>
</organism>
<proteinExistence type="predicted"/>